<gene>
    <name evidence="2" type="ORF">ARMSODRAFT_1017619</name>
</gene>
<name>A0A2H3C1W6_9AGAR</name>
<evidence type="ECO:0000313" key="2">
    <source>
        <dbReference type="EMBL" id="PBK70837.1"/>
    </source>
</evidence>
<evidence type="ECO:0000256" key="1">
    <source>
        <dbReference type="SAM" id="MobiDB-lite"/>
    </source>
</evidence>
<proteinExistence type="predicted"/>
<feature type="compositionally biased region" description="Polar residues" evidence="1">
    <location>
        <begin position="1"/>
        <end position="20"/>
    </location>
</feature>
<reference evidence="3" key="1">
    <citation type="journal article" date="2017" name="Nat. Ecol. Evol.">
        <title>Genome expansion and lineage-specific genetic innovations in the forest pathogenic fungi Armillaria.</title>
        <authorList>
            <person name="Sipos G."/>
            <person name="Prasanna A.N."/>
            <person name="Walter M.C."/>
            <person name="O'Connor E."/>
            <person name="Balint B."/>
            <person name="Krizsan K."/>
            <person name="Kiss B."/>
            <person name="Hess J."/>
            <person name="Varga T."/>
            <person name="Slot J."/>
            <person name="Riley R."/>
            <person name="Boka B."/>
            <person name="Rigling D."/>
            <person name="Barry K."/>
            <person name="Lee J."/>
            <person name="Mihaltcheva S."/>
            <person name="LaButti K."/>
            <person name="Lipzen A."/>
            <person name="Waldron R."/>
            <person name="Moloney N.M."/>
            <person name="Sperisen C."/>
            <person name="Kredics L."/>
            <person name="Vagvoelgyi C."/>
            <person name="Patrignani A."/>
            <person name="Fitzpatrick D."/>
            <person name="Nagy I."/>
            <person name="Doyle S."/>
            <person name="Anderson J.B."/>
            <person name="Grigoriev I.V."/>
            <person name="Gueldener U."/>
            <person name="Muensterkoetter M."/>
            <person name="Nagy L.G."/>
        </authorList>
    </citation>
    <scope>NUCLEOTIDE SEQUENCE [LARGE SCALE GENOMIC DNA]</scope>
    <source>
        <strain evidence="3">28-4</strain>
    </source>
</reference>
<dbReference type="EMBL" id="KZ293425">
    <property type="protein sequence ID" value="PBK70837.1"/>
    <property type="molecule type" value="Genomic_DNA"/>
</dbReference>
<feature type="region of interest" description="Disordered" evidence="1">
    <location>
        <begin position="1"/>
        <end position="39"/>
    </location>
</feature>
<protein>
    <submittedName>
        <fullName evidence="2">Uncharacterized protein</fullName>
    </submittedName>
</protein>
<organism evidence="2 3">
    <name type="scientific">Armillaria solidipes</name>
    <dbReference type="NCBI Taxonomy" id="1076256"/>
    <lineage>
        <taxon>Eukaryota</taxon>
        <taxon>Fungi</taxon>
        <taxon>Dikarya</taxon>
        <taxon>Basidiomycota</taxon>
        <taxon>Agaricomycotina</taxon>
        <taxon>Agaricomycetes</taxon>
        <taxon>Agaricomycetidae</taxon>
        <taxon>Agaricales</taxon>
        <taxon>Marasmiineae</taxon>
        <taxon>Physalacriaceae</taxon>
        <taxon>Armillaria</taxon>
    </lineage>
</organism>
<dbReference type="AlphaFoldDB" id="A0A2H3C1W6"/>
<sequence>MLYSITSRSTGCTASTSSPQFPEDASKLRHPSSQGTSSVNCDPTEVVLFITRTGGIKAGKADGLDEYAFQMSLGVFQDKGTRDNTNQSVTIPLNFGICSFCLDTASSTLTEPSTSRSYVHVMPPSHFVASQIVAACLLATGYHSMARVLNSPRAGAEPRKVGEVGTL</sequence>
<accession>A0A2H3C1W6</accession>
<keyword evidence="3" id="KW-1185">Reference proteome</keyword>
<evidence type="ECO:0000313" key="3">
    <source>
        <dbReference type="Proteomes" id="UP000218334"/>
    </source>
</evidence>
<dbReference type="Proteomes" id="UP000218334">
    <property type="component" value="Unassembled WGS sequence"/>
</dbReference>